<evidence type="ECO:0000259" key="4">
    <source>
        <dbReference type="PROSITE" id="PS50943"/>
    </source>
</evidence>
<dbReference type="SUPFAM" id="SSF51306">
    <property type="entry name" value="LexA/Signal peptidase"/>
    <property type="match status" value="1"/>
</dbReference>
<dbReference type="InterPro" id="IPR001387">
    <property type="entry name" value="Cro/C1-type_HTH"/>
</dbReference>
<dbReference type="CDD" id="cd06529">
    <property type="entry name" value="S24_LexA-like"/>
    <property type="match status" value="1"/>
</dbReference>
<dbReference type="EMBL" id="LR797250">
    <property type="protein sequence ID" value="CAB4195629.1"/>
    <property type="molecule type" value="Genomic_DNA"/>
</dbReference>
<sequence>MTNLSMGIRIKNLLVKTDMSQAELARRVGTKQQTISYIVRGSSSSQTSRYTNKIAGVLGVNPQWLQTGEGNIYDAIVPTIFPSRITGSTQVPILSPEEIPKYLLNEKFEVAGLLMIDTLVAEAVTTAEISFAFEVNDDSMSPQFVRGDVVVIDRAIEAVPGDYVIAMTAEQDILFRRFRTKRAGFELVPENKDWEVVDSQDNGAVVYGVMVEHRRYRRR</sequence>
<dbReference type="Gene3D" id="2.10.109.10">
    <property type="entry name" value="Umud Fragment, subunit A"/>
    <property type="match status" value="1"/>
</dbReference>
<feature type="domain" description="HTH cro/C1-type" evidence="4">
    <location>
        <begin position="10"/>
        <end position="65"/>
    </location>
</feature>
<dbReference type="PANTHER" id="PTHR40661">
    <property type="match status" value="1"/>
</dbReference>
<dbReference type="SMART" id="SM00530">
    <property type="entry name" value="HTH_XRE"/>
    <property type="match status" value="1"/>
</dbReference>
<name>A0A6J5RF19_9CAUD</name>
<dbReference type="Pfam" id="PF01381">
    <property type="entry name" value="HTH_3"/>
    <property type="match status" value="1"/>
</dbReference>
<dbReference type="InterPro" id="IPR015927">
    <property type="entry name" value="Peptidase_S24_S26A/B/C"/>
</dbReference>
<dbReference type="PANTHER" id="PTHR40661:SF3">
    <property type="entry name" value="FELS-1 PROPHAGE TRANSCRIPTIONAL REGULATOR"/>
    <property type="match status" value="1"/>
</dbReference>
<gene>
    <name evidence="5" type="ORF">UFOVP1298_31</name>
</gene>
<evidence type="ECO:0000256" key="3">
    <source>
        <dbReference type="ARBA" id="ARBA00023163"/>
    </source>
</evidence>
<reference evidence="5" key="1">
    <citation type="submission" date="2020-05" db="EMBL/GenBank/DDBJ databases">
        <authorList>
            <person name="Chiriac C."/>
            <person name="Salcher M."/>
            <person name="Ghai R."/>
            <person name="Kavagutti S V."/>
        </authorList>
    </citation>
    <scope>NUCLEOTIDE SEQUENCE</scope>
</reference>
<dbReference type="Gene3D" id="1.10.260.40">
    <property type="entry name" value="lambda repressor-like DNA-binding domains"/>
    <property type="match status" value="1"/>
</dbReference>
<evidence type="ECO:0000256" key="1">
    <source>
        <dbReference type="ARBA" id="ARBA00023015"/>
    </source>
</evidence>
<keyword evidence="3" id="KW-0804">Transcription</keyword>
<dbReference type="InterPro" id="IPR036286">
    <property type="entry name" value="LexA/Signal_pep-like_sf"/>
</dbReference>
<dbReference type="Pfam" id="PF00717">
    <property type="entry name" value="Peptidase_S24"/>
    <property type="match status" value="1"/>
</dbReference>
<accession>A0A6J5RF19</accession>
<keyword evidence="2" id="KW-0238">DNA-binding</keyword>
<dbReference type="CDD" id="cd00093">
    <property type="entry name" value="HTH_XRE"/>
    <property type="match status" value="1"/>
</dbReference>
<evidence type="ECO:0000256" key="2">
    <source>
        <dbReference type="ARBA" id="ARBA00023125"/>
    </source>
</evidence>
<proteinExistence type="predicted"/>
<dbReference type="InterPro" id="IPR039418">
    <property type="entry name" value="LexA-like"/>
</dbReference>
<organism evidence="5">
    <name type="scientific">uncultured Caudovirales phage</name>
    <dbReference type="NCBI Taxonomy" id="2100421"/>
    <lineage>
        <taxon>Viruses</taxon>
        <taxon>Duplodnaviria</taxon>
        <taxon>Heunggongvirae</taxon>
        <taxon>Uroviricota</taxon>
        <taxon>Caudoviricetes</taxon>
        <taxon>Peduoviridae</taxon>
        <taxon>Maltschvirus</taxon>
        <taxon>Maltschvirus maltsch</taxon>
    </lineage>
</organism>
<dbReference type="InterPro" id="IPR010982">
    <property type="entry name" value="Lambda_DNA-bd_dom_sf"/>
</dbReference>
<dbReference type="SUPFAM" id="SSF47413">
    <property type="entry name" value="lambda repressor-like DNA-binding domains"/>
    <property type="match status" value="1"/>
</dbReference>
<keyword evidence="1" id="KW-0805">Transcription regulation</keyword>
<dbReference type="PROSITE" id="PS50943">
    <property type="entry name" value="HTH_CROC1"/>
    <property type="match status" value="1"/>
</dbReference>
<evidence type="ECO:0000313" key="5">
    <source>
        <dbReference type="EMBL" id="CAB4195629.1"/>
    </source>
</evidence>
<dbReference type="GO" id="GO:0003677">
    <property type="term" value="F:DNA binding"/>
    <property type="evidence" value="ECO:0007669"/>
    <property type="project" value="UniProtKB-KW"/>
</dbReference>
<protein>
    <submittedName>
        <fullName evidence="5">COG2932 Predicted transcriptional regulator</fullName>
    </submittedName>
</protein>